<dbReference type="PANTHER" id="PTHR43798">
    <property type="entry name" value="MONOACYLGLYCEROL LIPASE"/>
    <property type="match status" value="1"/>
</dbReference>
<dbReference type="InterPro" id="IPR029058">
    <property type="entry name" value="AB_hydrolase_fold"/>
</dbReference>
<dbReference type="SUPFAM" id="SSF53474">
    <property type="entry name" value="alpha/beta-Hydrolases"/>
    <property type="match status" value="1"/>
</dbReference>
<proteinExistence type="predicted"/>
<dbReference type="RefSeq" id="WP_238107337.1">
    <property type="nucleotide sequence ID" value="NZ_JAQQPZ010000013.1"/>
</dbReference>
<organism evidence="2 3">
    <name type="scientific">Shewanella metallivivens</name>
    <dbReference type="NCBI Taxonomy" id="2872342"/>
    <lineage>
        <taxon>Bacteria</taxon>
        <taxon>Pseudomonadati</taxon>
        <taxon>Pseudomonadota</taxon>
        <taxon>Gammaproteobacteria</taxon>
        <taxon>Alteromonadales</taxon>
        <taxon>Shewanellaceae</taxon>
        <taxon>Shewanella</taxon>
    </lineage>
</organism>
<keyword evidence="2" id="KW-0378">Hydrolase</keyword>
<dbReference type="Proteomes" id="UP001213691">
    <property type="component" value="Unassembled WGS sequence"/>
</dbReference>
<feature type="domain" description="AB hydrolase-1" evidence="1">
    <location>
        <begin position="95"/>
        <end position="197"/>
    </location>
</feature>
<protein>
    <submittedName>
        <fullName evidence="2">Alpha/beta hydrolase</fullName>
    </submittedName>
</protein>
<reference evidence="2 3" key="1">
    <citation type="submission" date="2023-02" db="EMBL/GenBank/DDBJ databases">
        <title>Genome sequence of Shewanella metallivivens ER-Te-42B-Light, sp. nov., enriched from sulfide tube worms (Riftia pachyptila) isolated from Explorer Ridge in the Pacific Ocean.</title>
        <authorList>
            <person name="Maltman C."/>
            <person name="Kuzyk S.B."/>
            <person name="Kyndt J.A."/>
            <person name="Yurkov V."/>
        </authorList>
    </citation>
    <scope>NUCLEOTIDE SEQUENCE [LARGE SCALE GENOMIC DNA]</scope>
    <source>
        <strain evidence="2 3">ER-Te-42B-Light</strain>
    </source>
</reference>
<dbReference type="PRINTS" id="PR00111">
    <property type="entry name" value="ABHYDROLASE"/>
</dbReference>
<evidence type="ECO:0000313" key="3">
    <source>
        <dbReference type="Proteomes" id="UP001213691"/>
    </source>
</evidence>
<dbReference type="InterPro" id="IPR000073">
    <property type="entry name" value="AB_hydrolase_1"/>
</dbReference>
<name>A0ABT5TPK7_9GAMM</name>
<evidence type="ECO:0000259" key="1">
    <source>
        <dbReference type="Pfam" id="PF00561"/>
    </source>
</evidence>
<dbReference type="Pfam" id="PF00561">
    <property type="entry name" value="Abhydrolase_1"/>
    <property type="match status" value="1"/>
</dbReference>
<keyword evidence="3" id="KW-1185">Reference proteome</keyword>
<dbReference type="InterPro" id="IPR050266">
    <property type="entry name" value="AB_hydrolase_sf"/>
</dbReference>
<dbReference type="EMBL" id="JAQQPZ010000013">
    <property type="protein sequence ID" value="MDD8060545.1"/>
    <property type="molecule type" value="Genomic_DNA"/>
</dbReference>
<dbReference type="Gene3D" id="3.40.50.1820">
    <property type="entry name" value="alpha/beta hydrolase"/>
    <property type="match status" value="1"/>
</dbReference>
<gene>
    <name evidence="2" type="ORF">PQR79_15850</name>
</gene>
<sequence length="359" mass="40847">MNEKIDVVLMRNGWHGKFLFFVISFSETGMKYVYLIVLSFFTALAPAFAAEPVKYNKELDGFDYPFDVKTFNFNSQKTDLAMRYMDIGDKDAKKVMVLLHGKNFSGYYWEQVANDLLKNGYRVIIPDQIGFGKSTKPDFYQYSFGQLALNTKLLLDSLQIKQFELVGHSMGGMLATTFAVNYPSAVSKLILINPIGLEDYSQYVQFKDVNFFYKNELGKTLDKARNYQKANYYDGKWSSEYEKLLVPLQGTLAGDDWPIVAWNNALTYGPIFSENIVDRFSQITSETVLIIGTRDQTGPGRGWLKDGVTRKLGEYKKLGVNAHQLIKGSTLIELEGLGHMPQIEDYPVFIKAFHQAIAE</sequence>
<comment type="caution">
    <text evidence="2">The sequence shown here is derived from an EMBL/GenBank/DDBJ whole genome shotgun (WGS) entry which is preliminary data.</text>
</comment>
<dbReference type="PANTHER" id="PTHR43798:SF33">
    <property type="entry name" value="HYDROLASE, PUTATIVE (AFU_ORTHOLOGUE AFUA_2G14860)-RELATED"/>
    <property type="match status" value="1"/>
</dbReference>
<evidence type="ECO:0000313" key="2">
    <source>
        <dbReference type="EMBL" id="MDD8060545.1"/>
    </source>
</evidence>
<accession>A0ABT5TPK7</accession>
<dbReference type="GO" id="GO:0016787">
    <property type="term" value="F:hydrolase activity"/>
    <property type="evidence" value="ECO:0007669"/>
    <property type="project" value="UniProtKB-KW"/>
</dbReference>